<keyword evidence="2" id="KW-1185">Reference proteome</keyword>
<name>A0AAN7USZ2_9PEZI</name>
<comment type="caution">
    <text evidence="1">The sequence shown here is derived from an EMBL/GenBank/DDBJ whole genome shotgun (WGS) entry which is preliminary data.</text>
</comment>
<accession>A0AAN7USZ2</accession>
<dbReference type="EMBL" id="JAWHQM010000024">
    <property type="protein sequence ID" value="KAK5632343.1"/>
    <property type="molecule type" value="Genomic_DNA"/>
</dbReference>
<sequence length="370" mass="38801">MLGIAFHHFPPHNTSSYSTTVVTLPTTYETCPTSNVTIILPTTVTSTTTVQLPPSISNLTITVTVPETVAVTSTTISPTLISTTSITTVIVPTTISPPVSYTTDITTITASESVECPTTCSLAASTVQLVFWPTSNDYTYPSTYIATDVDYTFTSPSVYLLISTLYGTNSVGRAGPSGTNKVFALDLDQVSTIVPRSHITRQLTLDDLYTNCPQSEDPEVIATTIPDGHCDFSLLAPEPVKRWALPCNACRRLGLFDPPYAIPPLDGGIIGPAITTTNVDTTTFTSTSSASIGPTSTIVTATTAAPVNQITETGSTSSASGQTSMIVTTETGASPTISDPASVPTASASKLFGMCGAIWLLVTCIIILYL</sequence>
<evidence type="ECO:0000313" key="1">
    <source>
        <dbReference type="EMBL" id="KAK5632343.1"/>
    </source>
</evidence>
<dbReference type="AlphaFoldDB" id="A0AAN7USZ2"/>
<dbReference type="Proteomes" id="UP001305414">
    <property type="component" value="Unassembled WGS sequence"/>
</dbReference>
<gene>
    <name evidence="1" type="ORF">RRF57_008057</name>
</gene>
<evidence type="ECO:0000313" key="2">
    <source>
        <dbReference type="Proteomes" id="UP001305414"/>
    </source>
</evidence>
<proteinExistence type="predicted"/>
<protein>
    <submittedName>
        <fullName evidence="1">Uncharacterized protein</fullName>
    </submittedName>
</protein>
<reference evidence="1 2" key="1">
    <citation type="submission" date="2023-10" db="EMBL/GenBank/DDBJ databases">
        <title>Draft genome sequence of Xylaria bambusicola isolate GMP-LS, the root and basal stem rot pathogen of sugarcane in Indonesia.</title>
        <authorList>
            <person name="Selvaraj P."/>
            <person name="Muralishankar V."/>
            <person name="Muruganantham S."/>
            <person name="Sp S."/>
            <person name="Haryani S."/>
            <person name="Lau K.J.X."/>
            <person name="Naqvi N.I."/>
        </authorList>
    </citation>
    <scope>NUCLEOTIDE SEQUENCE [LARGE SCALE GENOMIC DNA]</scope>
    <source>
        <strain evidence="1">GMP-LS</strain>
    </source>
</reference>
<organism evidence="1 2">
    <name type="scientific">Xylaria bambusicola</name>
    <dbReference type="NCBI Taxonomy" id="326684"/>
    <lineage>
        <taxon>Eukaryota</taxon>
        <taxon>Fungi</taxon>
        <taxon>Dikarya</taxon>
        <taxon>Ascomycota</taxon>
        <taxon>Pezizomycotina</taxon>
        <taxon>Sordariomycetes</taxon>
        <taxon>Xylariomycetidae</taxon>
        <taxon>Xylariales</taxon>
        <taxon>Xylariaceae</taxon>
        <taxon>Xylaria</taxon>
    </lineage>
</organism>